<keyword evidence="3" id="KW-0282">Flagellum</keyword>
<dbReference type="AlphaFoldDB" id="A0A6C2D6N1"/>
<dbReference type="InterPro" id="IPR052563">
    <property type="entry name" value="FliK"/>
</dbReference>
<dbReference type="EMBL" id="SDKK01000003">
    <property type="protein sequence ID" value="TYC61282.1"/>
    <property type="molecule type" value="Genomic_DNA"/>
</dbReference>
<dbReference type="Proteomes" id="UP000389128">
    <property type="component" value="Unassembled WGS sequence"/>
</dbReference>
<feature type="region of interest" description="Disordered" evidence="1">
    <location>
        <begin position="1"/>
        <end position="68"/>
    </location>
</feature>
<dbReference type="CDD" id="cd17470">
    <property type="entry name" value="T3SS_Flik_C"/>
    <property type="match status" value="1"/>
</dbReference>
<dbReference type="OrthoDB" id="8596319at2"/>
<dbReference type="PANTHER" id="PTHR37533:SF2">
    <property type="entry name" value="FLAGELLAR HOOK-LENGTH CONTROL PROTEIN"/>
    <property type="match status" value="1"/>
</dbReference>
<sequence>MSGPALNPIANIVPVAPAKGTEATRQDASPPEAADAPGKGFASELHRQMNGDTKKDDSTETDSKATAEADAAAIPGAEQAAAAIPVQPELAALLAGMMQPAVASTPAGRLSDDPAQLDLTTRHTPVEDSAAEVSSTALATLTASALTTTASATPPTTTATSPQSPADFAESLAASLSDPAGTATRANAAELGATPAGKAAELIGEAAPTNSFANIHAAALANMRGEASQPPAPSPIPLHVATPAGSPGWPEEVGNRVSWMVGNEESHAHLTLTPPQLGKVEVSITVNGDQTTAQFVAATPAARELIEQSLPRLREILEQSGINLGQTDVGTSGQPGSSGEGRRGNTAGSNRGGDDKLAASTTPAQWVRRGEGLVDTFA</sequence>
<reference evidence="3 4" key="1">
    <citation type="submission" date="2019-01" db="EMBL/GenBank/DDBJ databases">
        <title>Zoogloea oleivorans genome sequencing and assembly.</title>
        <authorList>
            <person name="Tancsics A."/>
            <person name="Farkas M."/>
            <person name="Kriszt B."/>
            <person name="Maroti G."/>
            <person name="Horvath B."/>
        </authorList>
    </citation>
    <scope>NUCLEOTIDE SEQUENCE [LARGE SCALE GENOMIC DNA]</scope>
    <source>
        <strain evidence="3 4">Buc</strain>
    </source>
</reference>
<evidence type="ECO:0000313" key="3">
    <source>
        <dbReference type="EMBL" id="TYC61282.1"/>
    </source>
</evidence>
<protein>
    <submittedName>
        <fullName evidence="3">Flagellar hook-length control protein FliK</fullName>
    </submittedName>
</protein>
<evidence type="ECO:0000259" key="2">
    <source>
        <dbReference type="Pfam" id="PF02120"/>
    </source>
</evidence>
<proteinExistence type="predicted"/>
<gene>
    <name evidence="3" type="ORF">ETQ85_04300</name>
</gene>
<evidence type="ECO:0000256" key="1">
    <source>
        <dbReference type="SAM" id="MobiDB-lite"/>
    </source>
</evidence>
<feature type="region of interest" description="Disordered" evidence="1">
    <location>
        <begin position="321"/>
        <end position="378"/>
    </location>
</feature>
<keyword evidence="3" id="KW-0966">Cell projection</keyword>
<dbReference type="Pfam" id="PF02120">
    <property type="entry name" value="Flg_hook"/>
    <property type="match status" value="1"/>
</dbReference>
<keyword evidence="3" id="KW-0969">Cilium</keyword>
<dbReference type="RefSeq" id="WP_148577817.1">
    <property type="nucleotide sequence ID" value="NZ_SDKK01000003.1"/>
</dbReference>
<accession>A0A6C2D6N1</accession>
<feature type="compositionally biased region" description="Polar residues" evidence="1">
    <location>
        <begin position="321"/>
        <end position="337"/>
    </location>
</feature>
<feature type="domain" description="Flagellar hook-length control protein-like C-terminal" evidence="2">
    <location>
        <begin position="255"/>
        <end position="336"/>
    </location>
</feature>
<dbReference type="InterPro" id="IPR038610">
    <property type="entry name" value="FliK-like_C_sf"/>
</dbReference>
<dbReference type="InterPro" id="IPR021136">
    <property type="entry name" value="Flagellar_hook_control-like_C"/>
</dbReference>
<keyword evidence="4" id="KW-1185">Reference proteome</keyword>
<organism evidence="3 4">
    <name type="scientific">Zoogloea oleivorans</name>
    <dbReference type="NCBI Taxonomy" id="1552750"/>
    <lineage>
        <taxon>Bacteria</taxon>
        <taxon>Pseudomonadati</taxon>
        <taxon>Pseudomonadota</taxon>
        <taxon>Betaproteobacteria</taxon>
        <taxon>Rhodocyclales</taxon>
        <taxon>Zoogloeaceae</taxon>
        <taxon>Zoogloea</taxon>
    </lineage>
</organism>
<comment type="caution">
    <text evidence="3">The sequence shown here is derived from an EMBL/GenBank/DDBJ whole genome shotgun (WGS) entry which is preliminary data.</text>
</comment>
<dbReference type="Gene3D" id="3.30.750.140">
    <property type="match status" value="1"/>
</dbReference>
<name>A0A6C2D6N1_9RHOO</name>
<evidence type="ECO:0000313" key="4">
    <source>
        <dbReference type="Proteomes" id="UP000389128"/>
    </source>
</evidence>
<feature type="compositionally biased region" description="Basic and acidic residues" evidence="1">
    <location>
        <begin position="44"/>
        <end position="67"/>
    </location>
</feature>
<dbReference type="PANTHER" id="PTHR37533">
    <property type="entry name" value="FLAGELLAR HOOK-LENGTH CONTROL PROTEIN"/>
    <property type="match status" value="1"/>
</dbReference>